<dbReference type="EnsemblPlants" id="Solyc12g035950.1.1">
    <property type="protein sequence ID" value="Solyc12g035950.1.1.1"/>
    <property type="gene ID" value="Solyc12g035950.1"/>
</dbReference>
<reference evidence="1" key="2">
    <citation type="submission" date="2019-01" db="UniProtKB">
        <authorList>
            <consortium name="EnsemblPlants"/>
        </authorList>
    </citation>
    <scope>IDENTIFICATION</scope>
    <source>
        <strain evidence="1">cv. Heinz 1706</strain>
    </source>
</reference>
<dbReference type="InParanoid" id="A0A3Q7J700"/>
<dbReference type="Gramene" id="Solyc12g035950.1.1">
    <property type="protein sequence ID" value="Solyc12g035950.1.1.1"/>
    <property type="gene ID" value="Solyc12g035950.1"/>
</dbReference>
<name>A0A3Q7J700_SOLLC</name>
<reference evidence="1" key="1">
    <citation type="journal article" date="2012" name="Nature">
        <title>The tomato genome sequence provides insights into fleshy fruit evolution.</title>
        <authorList>
            <consortium name="Tomato Genome Consortium"/>
        </authorList>
    </citation>
    <scope>NUCLEOTIDE SEQUENCE [LARGE SCALE GENOMIC DNA]</scope>
    <source>
        <strain evidence="1">cv. Heinz 1706</strain>
    </source>
</reference>
<dbReference type="STRING" id="4081.A0A3Q7J700"/>
<protein>
    <recommendedName>
        <fullName evidence="3">DNA-directed RNA polymerase</fullName>
    </recommendedName>
</protein>
<evidence type="ECO:0000313" key="2">
    <source>
        <dbReference type="Proteomes" id="UP000004994"/>
    </source>
</evidence>
<proteinExistence type="predicted"/>
<evidence type="ECO:0000313" key="1">
    <source>
        <dbReference type="EnsemblPlants" id="Solyc12g035950.1.1.1"/>
    </source>
</evidence>
<keyword evidence="2" id="KW-1185">Reference proteome</keyword>
<dbReference type="PaxDb" id="4081-Solyc12g035950.1.1"/>
<dbReference type="OMA" id="YSIMINQ"/>
<dbReference type="Proteomes" id="UP000004994">
    <property type="component" value="Chromosome 12"/>
</dbReference>
<accession>A0A3Q7J700</accession>
<organism evidence="1">
    <name type="scientific">Solanum lycopersicum</name>
    <name type="common">Tomato</name>
    <name type="synonym">Lycopersicon esculentum</name>
    <dbReference type="NCBI Taxonomy" id="4081"/>
    <lineage>
        <taxon>Eukaryota</taxon>
        <taxon>Viridiplantae</taxon>
        <taxon>Streptophyta</taxon>
        <taxon>Embryophyta</taxon>
        <taxon>Tracheophyta</taxon>
        <taxon>Spermatophyta</taxon>
        <taxon>Magnoliopsida</taxon>
        <taxon>eudicotyledons</taxon>
        <taxon>Gunneridae</taxon>
        <taxon>Pentapetalae</taxon>
        <taxon>asterids</taxon>
        <taxon>lamiids</taxon>
        <taxon>Solanales</taxon>
        <taxon>Solanaceae</taxon>
        <taxon>Solanoideae</taxon>
        <taxon>Solaneae</taxon>
        <taxon>Solanum</taxon>
        <taxon>Solanum subgen. Lycopersicon</taxon>
    </lineage>
</organism>
<dbReference type="AlphaFoldDB" id="A0A3Q7J700"/>
<sequence>MNSIGNSIVNGIYSIMINQKLQCPCIYYILELGHNGISVNTGTIISDWEGR</sequence>
<evidence type="ECO:0008006" key="3">
    <source>
        <dbReference type="Google" id="ProtNLM"/>
    </source>
</evidence>